<keyword evidence="16" id="KW-0325">Glycoprotein</keyword>
<dbReference type="GO" id="GO:0048544">
    <property type="term" value="P:recognition of pollen"/>
    <property type="evidence" value="ECO:0007669"/>
    <property type="project" value="InterPro"/>
</dbReference>
<dbReference type="InterPro" id="IPR001480">
    <property type="entry name" value="Bulb-type_lectin_dom"/>
</dbReference>
<evidence type="ECO:0000256" key="19">
    <source>
        <dbReference type="PROSITE-ProRule" id="PRU10141"/>
    </source>
</evidence>
<dbReference type="FunFam" id="2.90.10.30:FF:000003">
    <property type="entry name" value="Os04g0303100 protein"/>
    <property type="match status" value="2"/>
</dbReference>
<evidence type="ECO:0000259" key="24">
    <source>
        <dbReference type="PROSITE" id="PS50948"/>
    </source>
</evidence>
<dbReference type="InterPro" id="IPR017441">
    <property type="entry name" value="Protein_kinase_ATP_BS"/>
</dbReference>
<dbReference type="InterPro" id="IPR001245">
    <property type="entry name" value="Ser-Thr/Tyr_kinase_cat_dom"/>
</dbReference>
<keyword evidence="9 19" id="KW-0547">Nucleotide-binding</keyword>
<dbReference type="OMA" id="TILPFMK"/>
<dbReference type="CDD" id="cd01098">
    <property type="entry name" value="PAN_AP_plant"/>
    <property type="match status" value="2"/>
</dbReference>
<feature type="binding site" evidence="19">
    <location>
        <position position="557"/>
    </location>
    <ligand>
        <name>ATP</name>
        <dbReference type="ChEBI" id="CHEBI:30616"/>
    </ligand>
</feature>
<evidence type="ECO:0000256" key="12">
    <source>
        <dbReference type="ARBA" id="ARBA00022989"/>
    </source>
</evidence>
<dbReference type="EC" id="2.7.11.1" evidence="2"/>
<dbReference type="PROSITE" id="PS00108">
    <property type="entry name" value="PROTEIN_KINASE_ST"/>
    <property type="match status" value="2"/>
</dbReference>
<dbReference type="InterPro" id="IPR011009">
    <property type="entry name" value="Kinase-like_dom_sf"/>
</dbReference>
<keyword evidence="15" id="KW-0675">Receptor</keyword>
<feature type="domain" description="Apple" evidence="24">
    <location>
        <begin position="349"/>
        <end position="430"/>
    </location>
</feature>
<dbReference type="PROSITE" id="PS50927">
    <property type="entry name" value="BULB_LECTIN"/>
    <property type="match status" value="2"/>
</dbReference>
<comment type="subcellular location">
    <subcellularLocation>
        <location evidence="1">Cell membrane</location>
        <topology evidence="1">Single-pass type I membrane protein</topology>
    </subcellularLocation>
</comment>
<evidence type="ECO:0000256" key="15">
    <source>
        <dbReference type="ARBA" id="ARBA00023170"/>
    </source>
</evidence>
<evidence type="ECO:0000256" key="14">
    <source>
        <dbReference type="ARBA" id="ARBA00023157"/>
    </source>
</evidence>
<dbReference type="Gramene" id="QL05p078297:mrna">
    <property type="protein sequence ID" value="QL05p078297:mrna"/>
    <property type="gene ID" value="QL05p078297"/>
</dbReference>
<dbReference type="InParanoid" id="A0A7N2LSF4"/>
<evidence type="ECO:0000256" key="6">
    <source>
        <dbReference type="ARBA" id="ARBA00022692"/>
    </source>
</evidence>
<feature type="domain" description="Apple" evidence="24">
    <location>
        <begin position="1115"/>
        <end position="1196"/>
    </location>
</feature>
<dbReference type="EnsemblPlants" id="QL05p078297:mrna">
    <property type="protein sequence ID" value="QL05p078297:mrna"/>
    <property type="gene ID" value="QL05p078297"/>
</dbReference>
<dbReference type="FunFam" id="3.30.200.20:FF:000330">
    <property type="entry name" value="G-type lectin S-receptor-like serine/threonine-protein kinase At4g03230"/>
    <property type="match status" value="2"/>
</dbReference>
<keyword evidence="6 20" id="KW-0812">Transmembrane</keyword>
<evidence type="ECO:0000256" key="5">
    <source>
        <dbReference type="ARBA" id="ARBA00022679"/>
    </source>
</evidence>
<dbReference type="Gene3D" id="1.10.510.10">
    <property type="entry name" value="Transferase(Phosphotransferase) domain 1"/>
    <property type="match status" value="2"/>
</dbReference>
<dbReference type="PROSITE" id="PS00107">
    <property type="entry name" value="PROTEIN_KINASE_ATP"/>
    <property type="match status" value="2"/>
</dbReference>
<evidence type="ECO:0000256" key="4">
    <source>
        <dbReference type="ARBA" id="ARBA00022527"/>
    </source>
</evidence>
<dbReference type="PROSITE" id="PS50948">
    <property type="entry name" value="PAN"/>
    <property type="match status" value="2"/>
</dbReference>
<feature type="binding site" evidence="19">
    <location>
        <position position="1324"/>
    </location>
    <ligand>
        <name>ATP</name>
        <dbReference type="ChEBI" id="CHEBI:30616"/>
    </ligand>
</feature>
<keyword evidence="7 21" id="KW-0732">Signal</keyword>
<evidence type="ECO:0000256" key="8">
    <source>
        <dbReference type="ARBA" id="ARBA00022734"/>
    </source>
</evidence>
<protein>
    <recommendedName>
        <fullName evidence="2">non-specific serine/threonine protein kinase</fullName>
        <ecNumber evidence="2">2.7.11.1</ecNumber>
    </recommendedName>
</protein>
<dbReference type="GO" id="GO:0030246">
    <property type="term" value="F:carbohydrate binding"/>
    <property type="evidence" value="ECO:0007669"/>
    <property type="project" value="UniProtKB-KW"/>
</dbReference>
<evidence type="ECO:0000256" key="20">
    <source>
        <dbReference type="SAM" id="Phobius"/>
    </source>
</evidence>
<evidence type="ECO:0000259" key="22">
    <source>
        <dbReference type="PROSITE" id="PS50011"/>
    </source>
</evidence>
<dbReference type="Gene3D" id="2.90.10.10">
    <property type="entry name" value="Bulb-type lectin domain"/>
    <property type="match status" value="2"/>
</dbReference>
<evidence type="ECO:0000256" key="16">
    <source>
        <dbReference type="ARBA" id="ARBA00023180"/>
    </source>
</evidence>
<dbReference type="InterPro" id="IPR000858">
    <property type="entry name" value="S_locus_glycoprot_dom"/>
</dbReference>
<dbReference type="GO" id="GO:0005524">
    <property type="term" value="F:ATP binding"/>
    <property type="evidence" value="ECO:0007669"/>
    <property type="project" value="UniProtKB-UniRule"/>
</dbReference>
<proteinExistence type="predicted"/>
<sequence length="1611" mass="179850">MNPAKSLLKSVLILPLSLLFPICVSLDTITPDQPIKDGQTLVSNQKTFTLGFFSPGNSNRRYVGIWYYQITEQTIVWVANRDNPLNDSSGILSINSHGNLVLHTQNQTLPIWSTNIASVSSTNYSISMAPLLDVGNLVLVQQHSQRFLWQSFDYPTNTILPFMKLGLDRQTGLSQYLTSWKSKDDPKTGKYSYKIDPIGYPQLLLYKGQTPLWRAGSWSGQGLTGVPEMKSKLYNSDVNVSFVNNKDGITIMYSITEPDIYSKIIFVLGESGTFGRYTWGDGKWVRFWFNPKESCDIYLSCGPNSYCDPYKGEEFDCTCLPGFKPKSPLDWSIRDGSSGCVRNQGVSTCKSGEGFIKLACVKVPDTSIAHVDMSLSLKECEQECLRNCSCMAYTSADESEEGIGCLTWHGDLVDIRTFSNEGQDLYIRVDSIVLAQYAKKNGIARKTRMLAILGAPVAVMVLFVVSIVYWLVMKKKRGKRQSTNSYESSACSLPNLEDSTSRRDLDGTRTDSNLPVFDLKNIIAATDNFSVANLLGKGGFGSVYKGLLQNGMEIAVKRLSKNSRQGIEQFKNEVVLIAKLQHRNLVRILGCCVQGEEKMLIYEYLPNNSLDSYIFDGTKSSWLDWGKRIEIICGIPRGILYLHQDSRLRIIHRDLKASNVLLDTALNPKISDFGMARIFGGDQIEANTNCVVGTFGYMSPEYAMQGLFSIKSDVFSFGVLLLEIITGKRNTNYYHNGPSSNLIGHIWDQWKEGKAMQIVDPSQGETYPANEVSRCIQIGLLCVQEHATDRPTMSAVVFMLSNDTPLPSPKQPAFIFKSASNTNDQTTIEGANSINEITITKIDDGRPLDQQENRIESQNHLFRWSGCLSSEWQAGNESALSLHKIKKKASIPKFAKPHEKCPGNSNRRYVGIWYYQITEQTIVWVANRHNPLNDSSGILSINSHGNLVLHTQNQTLPIWSTNIASVSSTNYSISMVQLLDVGNLVLVQQHSQRVLWQSFDYPTNTILPFMKVGLDRQTGLSRYLTSWKSQDDPKIGESGTLGMYTWDNGKWVKLCYPKESCDIYLKCGPNSYCDPYNGDEFDCVCLPGFEPKSPLDWHIRDGSSGCVRNQGVSTCKSEEGFVKLASVKVPDTSIAHVDMSLSLKECEQECLRNCSCTAYTSADESEEGIGCLTWHGDLVDIRTFSNEGQDLYIRVDSVVLAQYAKKNGLARKTRMLAILGVPVAVMVLFVVSIVYWLVMKKKRGKRQSTDSYESSACRVPSLEDSTSRRNHDGTGRDSNLPVFDLKNIIAATNNFSVANLLGKGGFGSVYKGLLKNGMEIAVKKLSKNSRQGIEQFKNEVVLIAKLQHRNLVRILGCCAQGEEKMLIYEYLPNNSLDSYIFDETKRSWLDWGKRIEIICGIARGILYLHQDSRLRIIHRDLKASNVLLDIALNPKISDFGMARIFRGDQIEANTNCVVGTLGYMSPKYAMQGLFSIKSDVFSFGVLLLEIITGKRNTNYNHNGPSSNLIGHIWDQWKEGKAMEIVDPSLGETYPANEVLRCIQIGLLCVQDHATNRPAMSAVVFMLSSDTPLPSPKQPAFIFKSTCNTKGQTTIEGANSINEITITKIDGR</sequence>
<evidence type="ECO:0000313" key="25">
    <source>
        <dbReference type="EnsemblPlants" id="QL05p078297:mrna"/>
    </source>
</evidence>
<evidence type="ECO:0000256" key="9">
    <source>
        <dbReference type="ARBA" id="ARBA00022741"/>
    </source>
</evidence>
<reference evidence="25 26" key="1">
    <citation type="journal article" date="2016" name="G3 (Bethesda)">
        <title>First Draft Assembly and Annotation of the Genome of a California Endemic Oak Quercus lobata Nee (Fagaceae).</title>
        <authorList>
            <person name="Sork V.L."/>
            <person name="Fitz-Gibbon S.T."/>
            <person name="Puiu D."/>
            <person name="Crepeau M."/>
            <person name="Gugger P.F."/>
            <person name="Sherman R."/>
            <person name="Stevens K."/>
            <person name="Langley C.H."/>
            <person name="Pellegrini M."/>
            <person name="Salzberg S.L."/>
        </authorList>
    </citation>
    <scope>NUCLEOTIDE SEQUENCE [LARGE SCALE GENOMIC DNA]</scope>
    <source>
        <strain evidence="25 26">cv. SW786</strain>
    </source>
</reference>
<dbReference type="EMBL" id="LRBV02000005">
    <property type="status" value="NOT_ANNOTATED_CDS"/>
    <property type="molecule type" value="Genomic_DNA"/>
</dbReference>
<feature type="domain" description="Bulb-type lectin" evidence="23">
    <location>
        <begin position="876"/>
        <end position="999"/>
    </location>
</feature>
<dbReference type="Pfam" id="PF01453">
    <property type="entry name" value="B_lectin"/>
    <property type="match status" value="2"/>
</dbReference>
<feature type="signal peptide" evidence="21">
    <location>
        <begin position="1"/>
        <end position="25"/>
    </location>
</feature>
<keyword evidence="8" id="KW-0430">Lectin</keyword>
<dbReference type="PANTHER" id="PTHR27002">
    <property type="entry name" value="RECEPTOR-LIKE SERINE/THREONINE-PROTEIN KINASE SD1-8"/>
    <property type="match status" value="1"/>
</dbReference>
<dbReference type="InterPro" id="IPR036426">
    <property type="entry name" value="Bulb-type_lectin_dom_sf"/>
</dbReference>
<evidence type="ECO:0000256" key="13">
    <source>
        <dbReference type="ARBA" id="ARBA00023136"/>
    </source>
</evidence>
<reference evidence="25" key="2">
    <citation type="submission" date="2021-01" db="UniProtKB">
        <authorList>
            <consortium name="EnsemblPlants"/>
        </authorList>
    </citation>
    <scope>IDENTIFICATION</scope>
</reference>
<evidence type="ECO:0000256" key="11">
    <source>
        <dbReference type="ARBA" id="ARBA00022840"/>
    </source>
</evidence>
<keyword evidence="10" id="KW-0418">Kinase</keyword>
<dbReference type="FunFam" id="2.90.10.10:FF:000029">
    <property type="entry name" value="G-type lectin S-receptor-like serine/threonine-protein kinase"/>
    <property type="match status" value="1"/>
</dbReference>
<dbReference type="SUPFAM" id="SSF56112">
    <property type="entry name" value="Protein kinase-like (PK-like)"/>
    <property type="match status" value="2"/>
</dbReference>
<dbReference type="SMART" id="SM00108">
    <property type="entry name" value="B_lectin"/>
    <property type="match status" value="2"/>
</dbReference>
<dbReference type="FunCoup" id="A0A7N2LSF4">
    <property type="interactions" value="160"/>
</dbReference>
<evidence type="ECO:0000256" key="2">
    <source>
        <dbReference type="ARBA" id="ARBA00012513"/>
    </source>
</evidence>
<dbReference type="SMART" id="SM00220">
    <property type="entry name" value="S_TKc"/>
    <property type="match status" value="2"/>
</dbReference>
<organism evidence="25 26">
    <name type="scientific">Quercus lobata</name>
    <name type="common">Valley oak</name>
    <dbReference type="NCBI Taxonomy" id="97700"/>
    <lineage>
        <taxon>Eukaryota</taxon>
        <taxon>Viridiplantae</taxon>
        <taxon>Streptophyta</taxon>
        <taxon>Embryophyta</taxon>
        <taxon>Tracheophyta</taxon>
        <taxon>Spermatophyta</taxon>
        <taxon>Magnoliopsida</taxon>
        <taxon>eudicotyledons</taxon>
        <taxon>Gunneridae</taxon>
        <taxon>Pentapetalae</taxon>
        <taxon>rosids</taxon>
        <taxon>fabids</taxon>
        <taxon>Fagales</taxon>
        <taxon>Fagaceae</taxon>
        <taxon>Quercus</taxon>
    </lineage>
</organism>
<keyword evidence="26" id="KW-1185">Reference proteome</keyword>
<dbReference type="GO" id="GO:0004674">
    <property type="term" value="F:protein serine/threonine kinase activity"/>
    <property type="evidence" value="ECO:0007669"/>
    <property type="project" value="UniProtKB-KW"/>
</dbReference>
<keyword evidence="13 20" id="KW-0472">Membrane</keyword>
<feature type="domain" description="Bulb-type lectin" evidence="23">
    <location>
        <begin position="26"/>
        <end position="152"/>
    </location>
</feature>
<keyword evidence="5" id="KW-0808">Transferase</keyword>
<keyword evidence="3" id="KW-1003">Cell membrane</keyword>
<evidence type="ECO:0000256" key="10">
    <source>
        <dbReference type="ARBA" id="ARBA00022777"/>
    </source>
</evidence>
<dbReference type="InterPro" id="IPR003609">
    <property type="entry name" value="Pan_app"/>
</dbReference>
<dbReference type="PROSITE" id="PS50011">
    <property type="entry name" value="PROTEIN_KINASE_DOM"/>
    <property type="match status" value="2"/>
</dbReference>
<dbReference type="FunFam" id="1.10.510.10:FF:000060">
    <property type="entry name" value="G-type lectin S-receptor-like serine/threonine-protein kinase"/>
    <property type="match status" value="2"/>
</dbReference>
<dbReference type="SMART" id="SM00473">
    <property type="entry name" value="PAN_AP"/>
    <property type="match status" value="2"/>
</dbReference>
<dbReference type="Pfam" id="PF07714">
    <property type="entry name" value="PK_Tyr_Ser-Thr"/>
    <property type="match status" value="2"/>
</dbReference>
<dbReference type="SUPFAM" id="SSF51110">
    <property type="entry name" value="alpha-D-mannose-specific plant lectins"/>
    <property type="match status" value="2"/>
</dbReference>
<dbReference type="Pfam" id="PF00954">
    <property type="entry name" value="S_locus_glycop"/>
    <property type="match status" value="2"/>
</dbReference>
<evidence type="ECO:0000256" key="18">
    <source>
        <dbReference type="ARBA" id="ARBA00048679"/>
    </source>
</evidence>
<accession>A0A7N2LSF4</accession>
<dbReference type="InterPro" id="IPR000719">
    <property type="entry name" value="Prot_kinase_dom"/>
</dbReference>
<name>A0A7N2LSF4_QUELO</name>
<dbReference type="Gene3D" id="3.30.200.20">
    <property type="entry name" value="Phosphorylase Kinase, domain 1"/>
    <property type="match status" value="2"/>
</dbReference>
<feature type="chain" id="PRO_5029812396" description="non-specific serine/threonine protein kinase" evidence="21">
    <location>
        <begin position="26"/>
        <end position="1611"/>
    </location>
</feature>
<keyword evidence="4" id="KW-0723">Serine/threonine-protein kinase</keyword>
<comment type="catalytic activity">
    <reaction evidence="17">
        <text>L-threonyl-[protein] + ATP = O-phospho-L-threonyl-[protein] + ADP + H(+)</text>
        <dbReference type="Rhea" id="RHEA:46608"/>
        <dbReference type="Rhea" id="RHEA-COMP:11060"/>
        <dbReference type="Rhea" id="RHEA-COMP:11605"/>
        <dbReference type="ChEBI" id="CHEBI:15378"/>
        <dbReference type="ChEBI" id="CHEBI:30013"/>
        <dbReference type="ChEBI" id="CHEBI:30616"/>
        <dbReference type="ChEBI" id="CHEBI:61977"/>
        <dbReference type="ChEBI" id="CHEBI:456216"/>
        <dbReference type="EC" id="2.7.11.1"/>
    </reaction>
</comment>
<evidence type="ECO:0000256" key="7">
    <source>
        <dbReference type="ARBA" id="ARBA00022729"/>
    </source>
</evidence>
<comment type="catalytic activity">
    <reaction evidence="18">
        <text>L-seryl-[protein] + ATP = O-phospho-L-seryl-[protein] + ADP + H(+)</text>
        <dbReference type="Rhea" id="RHEA:17989"/>
        <dbReference type="Rhea" id="RHEA-COMP:9863"/>
        <dbReference type="Rhea" id="RHEA-COMP:11604"/>
        <dbReference type="ChEBI" id="CHEBI:15378"/>
        <dbReference type="ChEBI" id="CHEBI:29999"/>
        <dbReference type="ChEBI" id="CHEBI:30616"/>
        <dbReference type="ChEBI" id="CHEBI:83421"/>
        <dbReference type="ChEBI" id="CHEBI:456216"/>
        <dbReference type="EC" id="2.7.11.1"/>
    </reaction>
</comment>
<dbReference type="Proteomes" id="UP000594261">
    <property type="component" value="Chromosome 5"/>
</dbReference>
<dbReference type="Pfam" id="PF08276">
    <property type="entry name" value="PAN_2"/>
    <property type="match status" value="2"/>
</dbReference>
<evidence type="ECO:0000256" key="21">
    <source>
        <dbReference type="SAM" id="SignalP"/>
    </source>
</evidence>
<evidence type="ECO:0000256" key="3">
    <source>
        <dbReference type="ARBA" id="ARBA00022475"/>
    </source>
</evidence>
<keyword evidence="12 20" id="KW-1133">Transmembrane helix</keyword>
<dbReference type="CDD" id="cd00028">
    <property type="entry name" value="B_lectin"/>
    <property type="match status" value="2"/>
</dbReference>
<feature type="transmembrane region" description="Helical" evidence="20">
    <location>
        <begin position="449"/>
        <end position="472"/>
    </location>
</feature>
<feature type="transmembrane region" description="Helical" evidence="20">
    <location>
        <begin position="1215"/>
        <end position="1238"/>
    </location>
</feature>
<feature type="domain" description="Protein kinase" evidence="22">
    <location>
        <begin position="1295"/>
        <end position="1580"/>
    </location>
</feature>
<evidence type="ECO:0000256" key="1">
    <source>
        <dbReference type="ARBA" id="ARBA00004251"/>
    </source>
</evidence>
<dbReference type="CDD" id="cd14066">
    <property type="entry name" value="STKc_IRAK"/>
    <property type="match status" value="2"/>
</dbReference>
<dbReference type="InterPro" id="IPR008271">
    <property type="entry name" value="Ser/Thr_kinase_AS"/>
</dbReference>
<evidence type="ECO:0000259" key="23">
    <source>
        <dbReference type="PROSITE" id="PS50927"/>
    </source>
</evidence>
<dbReference type="PANTHER" id="PTHR27002:SF1095">
    <property type="entry name" value="G-TYPE LECTIN S-RECEPTOR-LIKE SERINE_THREONINE-PROTEIN KINASE RKS1"/>
    <property type="match status" value="1"/>
</dbReference>
<keyword evidence="14" id="KW-1015">Disulfide bond</keyword>
<dbReference type="GO" id="GO:0005886">
    <property type="term" value="C:plasma membrane"/>
    <property type="evidence" value="ECO:0007669"/>
    <property type="project" value="UniProtKB-SubCell"/>
</dbReference>
<feature type="domain" description="Protein kinase" evidence="22">
    <location>
        <begin position="529"/>
        <end position="814"/>
    </location>
</feature>
<evidence type="ECO:0000256" key="17">
    <source>
        <dbReference type="ARBA" id="ARBA00047899"/>
    </source>
</evidence>
<keyword evidence="11 19" id="KW-0067">ATP-binding</keyword>
<evidence type="ECO:0000313" key="26">
    <source>
        <dbReference type="Proteomes" id="UP000594261"/>
    </source>
</evidence>